<dbReference type="InterPro" id="IPR005939">
    <property type="entry name" value="BLH_phosphatase-like"/>
</dbReference>
<feature type="domain" description="Beta-lactamase hydrolase-like protein phosphatase-like" evidence="1">
    <location>
        <begin position="5"/>
        <end position="107"/>
    </location>
</feature>
<dbReference type="InterPro" id="IPR029021">
    <property type="entry name" value="Prot-tyrosine_phosphatase-like"/>
</dbReference>
<proteinExistence type="predicted"/>
<organism evidence="2 3">
    <name type="scientific">Sphingomonas oryzagri</name>
    <dbReference type="NCBI Taxonomy" id="3042314"/>
    <lineage>
        <taxon>Bacteria</taxon>
        <taxon>Pseudomonadati</taxon>
        <taxon>Pseudomonadota</taxon>
        <taxon>Alphaproteobacteria</taxon>
        <taxon>Sphingomonadales</taxon>
        <taxon>Sphingomonadaceae</taxon>
        <taxon>Sphingomonas</taxon>
    </lineage>
</organism>
<accession>A0ABT6N530</accession>
<comment type="caution">
    <text evidence="2">The sequence shown here is derived from an EMBL/GenBank/DDBJ whole genome shotgun (WGS) entry which is preliminary data.</text>
</comment>
<keyword evidence="2" id="KW-0808">Transferase</keyword>
<gene>
    <name evidence="2" type="ORF">QGN17_15880</name>
</gene>
<dbReference type="GO" id="GO:0016740">
    <property type="term" value="F:transferase activity"/>
    <property type="evidence" value="ECO:0007669"/>
    <property type="project" value="UniProtKB-KW"/>
</dbReference>
<reference evidence="2" key="1">
    <citation type="submission" date="2023-04" db="EMBL/GenBank/DDBJ databases">
        <title>Sphingomonas sp. MAHUQ-71 isolated from rice field.</title>
        <authorList>
            <person name="Huq M.A."/>
        </authorList>
    </citation>
    <scope>NUCLEOTIDE SEQUENCE</scope>
    <source>
        <strain evidence="2">MAHUQ-71</strain>
    </source>
</reference>
<sequence length="141" mass="14593">MAKWLDETIAVSPQISVAEIDEAKANGIRMIVNNRPDGEQPGQPTAAEIGAAAEAAGLGYVHIPVDHSGFSMDQVDAMTAALAEPGPVLAFCRSGTRSTFLWSLARGAAGDEPSEIAAKAANAGYDVSPLMGMIESLRPKG</sequence>
<protein>
    <submittedName>
        <fullName evidence="2">TIGR01244 family sulfur transferase</fullName>
    </submittedName>
</protein>
<dbReference type="Proteomes" id="UP001160625">
    <property type="component" value="Unassembled WGS sequence"/>
</dbReference>
<dbReference type="Gene3D" id="3.90.190.10">
    <property type="entry name" value="Protein tyrosine phosphatase superfamily"/>
    <property type="match status" value="1"/>
</dbReference>
<dbReference type="Pfam" id="PF04273">
    <property type="entry name" value="BLH_phosphatase"/>
    <property type="match status" value="1"/>
</dbReference>
<evidence type="ECO:0000259" key="1">
    <source>
        <dbReference type="Pfam" id="PF04273"/>
    </source>
</evidence>
<dbReference type="NCBIfam" id="TIGR01244">
    <property type="entry name" value="TIGR01244 family sulfur transferase"/>
    <property type="match status" value="1"/>
</dbReference>
<keyword evidence="3" id="KW-1185">Reference proteome</keyword>
<evidence type="ECO:0000313" key="3">
    <source>
        <dbReference type="Proteomes" id="UP001160625"/>
    </source>
</evidence>
<name>A0ABT6N530_9SPHN</name>
<evidence type="ECO:0000313" key="2">
    <source>
        <dbReference type="EMBL" id="MDH7640217.1"/>
    </source>
</evidence>
<dbReference type="SUPFAM" id="SSF52799">
    <property type="entry name" value="(Phosphotyrosine protein) phosphatases II"/>
    <property type="match status" value="1"/>
</dbReference>
<dbReference type="EMBL" id="JARYGZ010000002">
    <property type="protein sequence ID" value="MDH7640217.1"/>
    <property type="molecule type" value="Genomic_DNA"/>
</dbReference>
<dbReference type="RefSeq" id="WP_281045574.1">
    <property type="nucleotide sequence ID" value="NZ_JARYGZ010000002.1"/>
</dbReference>